<feature type="signal peptide" evidence="1">
    <location>
        <begin position="1"/>
        <end position="21"/>
    </location>
</feature>
<organism evidence="2 3">
    <name type="scientific">Stegodyphus mimosarum</name>
    <name type="common">African social velvet spider</name>
    <dbReference type="NCBI Taxonomy" id="407821"/>
    <lineage>
        <taxon>Eukaryota</taxon>
        <taxon>Metazoa</taxon>
        <taxon>Ecdysozoa</taxon>
        <taxon>Arthropoda</taxon>
        <taxon>Chelicerata</taxon>
        <taxon>Arachnida</taxon>
        <taxon>Araneae</taxon>
        <taxon>Araneomorphae</taxon>
        <taxon>Entelegynae</taxon>
        <taxon>Eresoidea</taxon>
        <taxon>Eresidae</taxon>
        <taxon>Stegodyphus</taxon>
    </lineage>
</organism>
<sequence length="48" mass="5612">MKNPQFVKVLWLRALLKSVLKYILIPSTQRLERKRKACVRSEVVGCIV</sequence>
<keyword evidence="1" id="KW-0732">Signal</keyword>
<dbReference type="Proteomes" id="UP000054359">
    <property type="component" value="Unassembled WGS sequence"/>
</dbReference>
<name>A0A087UQS9_STEMI</name>
<gene>
    <name evidence="2" type="ORF">X975_11214</name>
</gene>
<proteinExistence type="predicted"/>
<evidence type="ECO:0000256" key="1">
    <source>
        <dbReference type="SAM" id="SignalP"/>
    </source>
</evidence>
<dbReference type="AlphaFoldDB" id="A0A087UQS9"/>
<reference evidence="2 3" key="1">
    <citation type="submission" date="2013-11" db="EMBL/GenBank/DDBJ databases">
        <title>Genome sequencing of Stegodyphus mimosarum.</title>
        <authorList>
            <person name="Bechsgaard J."/>
        </authorList>
    </citation>
    <scope>NUCLEOTIDE SEQUENCE [LARGE SCALE GENOMIC DNA]</scope>
</reference>
<feature type="chain" id="PRO_5001830735" evidence="1">
    <location>
        <begin position="22"/>
        <end position="48"/>
    </location>
</feature>
<dbReference type="EMBL" id="KK121094">
    <property type="protein sequence ID" value="KFM79718.1"/>
    <property type="molecule type" value="Genomic_DNA"/>
</dbReference>
<feature type="non-terminal residue" evidence="2">
    <location>
        <position position="48"/>
    </location>
</feature>
<evidence type="ECO:0000313" key="2">
    <source>
        <dbReference type="EMBL" id="KFM79718.1"/>
    </source>
</evidence>
<evidence type="ECO:0000313" key="3">
    <source>
        <dbReference type="Proteomes" id="UP000054359"/>
    </source>
</evidence>
<keyword evidence="3" id="KW-1185">Reference proteome</keyword>
<protein>
    <submittedName>
        <fullName evidence="2">Uncharacterized protein</fullName>
    </submittedName>
</protein>
<accession>A0A087UQS9</accession>